<dbReference type="GO" id="GO:0016020">
    <property type="term" value="C:membrane"/>
    <property type="evidence" value="ECO:0007669"/>
    <property type="project" value="InterPro"/>
</dbReference>
<evidence type="ECO:0000256" key="5">
    <source>
        <dbReference type="SAM" id="Phobius"/>
    </source>
</evidence>
<dbReference type="PANTHER" id="PTHR32089:SF112">
    <property type="entry name" value="LYSOZYME-LIKE PROTEIN-RELATED"/>
    <property type="match status" value="1"/>
</dbReference>
<dbReference type="PANTHER" id="PTHR32089">
    <property type="entry name" value="METHYL-ACCEPTING CHEMOTAXIS PROTEIN MCPB"/>
    <property type="match status" value="1"/>
</dbReference>
<keyword evidence="4" id="KW-0175">Coiled coil</keyword>
<feature type="transmembrane region" description="Helical" evidence="5">
    <location>
        <begin position="45"/>
        <end position="65"/>
    </location>
</feature>
<dbReference type="InterPro" id="IPR004090">
    <property type="entry name" value="Chemotax_Me-accpt_rcpt"/>
</dbReference>
<evidence type="ECO:0000256" key="3">
    <source>
        <dbReference type="PROSITE-ProRule" id="PRU00284"/>
    </source>
</evidence>
<feature type="transmembrane region" description="Helical" evidence="5">
    <location>
        <begin position="72"/>
        <end position="91"/>
    </location>
</feature>
<keyword evidence="1 3" id="KW-0807">Transducer</keyword>
<dbReference type="GO" id="GO:0006935">
    <property type="term" value="P:chemotaxis"/>
    <property type="evidence" value="ECO:0007669"/>
    <property type="project" value="InterPro"/>
</dbReference>
<evidence type="ECO:0000313" key="7">
    <source>
        <dbReference type="EMBL" id="RIX51497.1"/>
    </source>
</evidence>
<keyword evidence="5" id="KW-0812">Transmembrane</keyword>
<keyword evidence="5" id="KW-0472">Membrane</keyword>
<gene>
    <name evidence="7" type="ORF">D3P08_16425</name>
</gene>
<feature type="transmembrane region" description="Helical" evidence="5">
    <location>
        <begin position="141"/>
        <end position="161"/>
    </location>
</feature>
<evidence type="ECO:0000256" key="2">
    <source>
        <dbReference type="ARBA" id="ARBA00029447"/>
    </source>
</evidence>
<protein>
    <recommendedName>
        <fullName evidence="6">Methyl-accepting transducer domain-containing protein</fullName>
    </recommendedName>
</protein>
<proteinExistence type="inferred from homology"/>
<dbReference type="GO" id="GO:0004888">
    <property type="term" value="F:transmembrane signaling receptor activity"/>
    <property type="evidence" value="ECO:0007669"/>
    <property type="project" value="InterPro"/>
</dbReference>
<evidence type="ECO:0000313" key="8">
    <source>
        <dbReference type="Proteomes" id="UP000266482"/>
    </source>
</evidence>
<dbReference type="Proteomes" id="UP000266482">
    <property type="component" value="Unassembled WGS sequence"/>
</dbReference>
<dbReference type="SUPFAM" id="SSF58104">
    <property type="entry name" value="Methyl-accepting chemotaxis protein (MCP) signaling domain"/>
    <property type="match status" value="1"/>
</dbReference>
<dbReference type="InterPro" id="IPR004089">
    <property type="entry name" value="MCPsignal_dom"/>
</dbReference>
<dbReference type="PROSITE" id="PS50111">
    <property type="entry name" value="CHEMOTAXIS_TRANSDUC_2"/>
    <property type="match status" value="1"/>
</dbReference>
<dbReference type="RefSeq" id="WP_119600789.1">
    <property type="nucleotide sequence ID" value="NZ_QXQA01000010.1"/>
</dbReference>
<dbReference type="Pfam" id="PF00015">
    <property type="entry name" value="MCPsignal"/>
    <property type="match status" value="1"/>
</dbReference>
<name>A0A3A1USN0_9BACL</name>
<sequence>MSTFSEFMLKDLHRKNGLVFKAITAVNLLAVITVLAFSASNMTSANIVMIITEVATVGILGYLHYARKLTGFFPYLAIGLSFAATLVTTIQTPTFDAIFGIYYLLAISVVYMRMQPFIFGVVLAATEMTLLFTALKVAVPGSIETVFIYFGIIVIVLFSMIRSSRYLFRDMEDSTNDIAYISNQVTEQQEKLIQEVEVISSNMSLLSKAGDENGQSFDQMNIAFREIAIGAGEQVDSTTQITEAVQETNRMISRLMESLELLKQESDNANENSTAGSDKVSRLYEAITMFQSNIETMADDIRKLNATIQEASGFSISIQEIATQTNLLSLNASIEAARAGESGRGFAVVAGEIRKLAELSGNAAERISGNLASMEKQAGATSSLMVDIASKMQEGTELTKETRDAFSGINASVEQLTGTVSNIDEMMRTIRSSSNEIEKETQSFASVSEQSMATLQELSATVETLLVKNGEIIDRIKETDQAVKRLLE</sequence>
<evidence type="ECO:0000256" key="4">
    <source>
        <dbReference type="SAM" id="Coils"/>
    </source>
</evidence>
<feature type="domain" description="Methyl-accepting transducer" evidence="6">
    <location>
        <begin position="209"/>
        <end position="459"/>
    </location>
</feature>
<feature type="transmembrane region" description="Helical" evidence="5">
    <location>
        <begin position="18"/>
        <end position="39"/>
    </location>
</feature>
<dbReference type="GO" id="GO:0007165">
    <property type="term" value="P:signal transduction"/>
    <property type="evidence" value="ECO:0007669"/>
    <property type="project" value="UniProtKB-KW"/>
</dbReference>
<accession>A0A3A1USN0</accession>
<keyword evidence="5" id="KW-1133">Transmembrane helix</keyword>
<feature type="coiled-coil region" evidence="4">
    <location>
        <begin position="245"/>
        <end position="272"/>
    </location>
</feature>
<dbReference type="EMBL" id="QXQA01000010">
    <property type="protein sequence ID" value="RIX51497.1"/>
    <property type="molecule type" value="Genomic_DNA"/>
</dbReference>
<dbReference type="Gene3D" id="1.10.287.950">
    <property type="entry name" value="Methyl-accepting chemotaxis protein"/>
    <property type="match status" value="1"/>
</dbReference>
<organism evidence="7 8">
    <name type="scientific">Paenibacillus nanensis</name>
    <dbReference type="NCBI Taxonomy" id="393251"/>
    <lineage>
        <taxon>Bacteria</taxon>
        <taxon>Bacillati</taxon>
        <taxon>Bacillota</taxon>
        <taxon>Bacilli</taxon>
        <taxon>Bacillales</taxon>
        <taxon>Paenibacillaceae</taxon>
        <taxon>Paenibacillus</taxon>
    </lineage>
</organism>
<evidence type="ECO:0000259" key="6">
    <source>
        <dbReference type="PROSITE" id="PS50111"/>
    </source>
</evidence>
<comment type="caution">
    <text evidence="7">The sequence shown here is derived from an EMBL/GenBank/DDBJ whole genome shotgun (WGS) entry which is preliminary data.</text>
</comment>
<keyword evidence="8" id="KW-1185">Reference proteome</keyword>
<comment type="similarity">
    <text evidence="2">Belongs to the methyl-accepting chemotaxis (MCP) protein family.</text>
</comment>
<dbReference type="PRINTS" id="PR00260">
    <property type="entry name" value="CHEMTRNSDUCR"/>
</dbReference>
<dbReference type="AlphaFoldDB" id="A0A3A1USN0"/>
<feature type="transmembrane region" description="Helical" evidence="5">
    <location>
        <begin position="117"/>
        <end position="135"/>
    </location>
</feature>
<dbReference type="SMART" id="SM00283">
    <property type="entry name" value="MA"/>
    <property type="match status" value="1"/>
</dbReference>
<dbReference type="OrthoDB" id="242546at2"/>
<evidence type="ECO:0000256" key="1">
    <source>
        <dbReference type="ARBA" id="ARBA00023224"/>
    </source>
</evidence>
<reference evidence="7 8" key="1">
    <citation type="submission" date="2018-09" db="EMBL/GenBank/DDBJ databases">
        <title>Paenibacillus aracenensis nov. sp. isolated from a cave in southern Spain.</title>
        <authorList>
            <person name="Jurado V."/>
            <person name="Gutierrez-Patricio S."/>
            <person name="Gonzalez-Pimentel J.L."/>
            <person name="Miller A.Z."/>
            <person name="Laiz L."/>
            <person name="Saiz-Jimenez C."/>
        </authorList>
    </citation>
    <scope>NUCLEOTIDE SEQUENCE [LARGE SCALE GENOMIC DNA]</scope>
    <source>
        <strain evidence="7 8">DSM 22867</strain>
    </source>
</reference>